<dbReference type="PANTHER" id="PTHR10622:SF12">
    <property type="entry name" value="HET DOMAIN-CONTAINING PROTEIN"/>
    <property type="match status" value="1"/>
</dbReference>
<evidence type="ECO:0000313" key="2">
    <source>
        <dbReference type="EMBL" id="GAP91820.1"/>
    </source>
</evidence>
<dbReference type="Proteomes" id="UP000054516">
    <property type="component" value="Unassembled WGS sequence"/>
</dbReference>
<sequence>MRLIQCRTLQLREFSVSEIPPYAILSHTWEEGEVTFAGFSQGAQRGVDASVKSWEKISQTCTLAVRNGYEYVWIDTCCIDKSSSAELTEAINSMYSWYAGSGKCFAYLSDFNQSTAGPPNSSCQFFASRWFSRGWTLQELIAPEDLEFYDSSWVFYGSKAGLCADIADATGIDEQVLCAAGMALKGLLASIPVCRKMSWAAGRETRRPEDVAYSLLGIFGVHMPLIYGEGANAFARLQKKIIKSTNDLTILAWKSPHQVLPWDHCGVLAPSPNFFSDSGDIVLSQDLRYNPDFSITNKGLQVSIALPVVSGLRNPIMSLHCHRQDRYQESLGIHLGSIGGNLYGRALANEIPIETEGERLLGTSIFLSIQPHSNNNADLTLHRTNISSLTLLRGHHFQFRFNYHPEMTKCIRILSVYPERRWDEAFGFRAKDTPSFIGMVTYQALWQDRTANFVLACGFGPGYEPWACINREGSDLWAAAMHHNSIRVGELARKVQRDKVTLKIKMFVTVEVKPFRQENCQPNWMRVMLYVGRALGKRTKPAYGPSPRYLDLADEAPRCLPAPKPR</sequence>
<name>A0A1W2TTE9_ROSNE</name>
<protein>
    <submittedName>
        <fullName evidence="2">Putative HET domain-containing protein</fullName>
    </submittedName>
</protein>
<evidence type="ECO:0000313" key="3">
    <source>
        <dbReference type="Proteomes" id="UP000054516"/>
    </source>
</evidence>
<organism evidence="2">
    <name type="scientific">Rosellinia necatrix</name>
    <name type="common">White root-rot fungus</name>
    <dbReference type="NCBI Taxonomy" id="77044"/>
    <lineage>
        <taxon>Eukaryota</taxon>
        <taxon>Fungi</taxon>
        <taxon>Dikarya</taxon>
        <taxon>Ascomycota</taxon>
        <taxon>Pezizomycotina</taxon>
        <taxon>Sordariomycetes</taxon>
        <taxon>Xylariomycetidae</taxon>
        <taxon>Xylariales</taxon>
        <taxon>Xylariaceae</taxon>
        <taxon>Rosellinia</taxon>
    </lineage>
</organism>
<dbReference type="InterPro" id="IPR010730">
    <property type="entry name" value="HET"/>
</dbReference>
<gene>
    <name evidence="2" type="ORF">SAMD00023353_6700270</name>
</gene>
<proteinExistence type="predicted"/>
<dbReference type="PANTHER" id="PTHR10622">
    <property type="entry name" value="HET DOMAIN-CONTAINING PROTEIN"/>
    <property type="match status" value="1"/>
</dbReference>
<keyword evidence="3" id="KW-1185">Reference proteome</keyword>
<feature type="domain" description="Heterokaryon incompatibility" evidence="1">
    <location>
        <begin position="22"/>
        <end position="115"/>
    </location>
</feature>
<accession>A0A1W2TTE9</accession>
<dbReference type="OMA" id="RINITTC"/>
<dbReference type="Pfam" id="PF06985">
    <property type="entry name" value="HET"/>
    <property type="match status" value="1"/>
</dbReference>
<evidence type="ECO:0000259" key="1">
    <source>
        <dbReference type="Pfam" id="PF06985"/>
    </source>
</evidence>
<dbReference type="OrthoDB" id="194358at2759"/>
<dbReference type="AlphaFoldDB" id="A0A1W2TTE9"/>
<dbReference type="EMBL" id="DF977512">
    <property type="protein sequence ID" value="GAP91820.1"/>
    <property type="molecule type" value="Genomic_DNA"/>
</dbReference>
<reference evidence="2" key="1">
    <citation type="submission" date="2016-03" db="EMBL/GenBank/DDBJ databases">
        <title>Draft genome sequence of Rosellinia necatrix.</title>
        <authorList>
            <person name="Kanematsu S."/>
        </authorList>
    </citation>
    <scope>NUCLEOTIDE SEQUENCE [LARGE SCALE GENOMIC DNA]</scope>
    <source>
        <strain evidence="2">W97</strain>
    </source>
</reference>
<dbReference type="STRING" id="77044.A0A1W2TTE9"/>